<dbReference type="Proteomes" id="UP000034751">
    <property type="component" value="Unassembled WGS sequence"/>
</dbReference>
<sequence length="438" mass="47036">MKKFLPYILILVISTGILSPVADINAQGTNPPNGTCRYRESSSSTTILERNTYDTCKAKPVYINWKESTLAEFQAEQKALAEKDTALGTCRYYDPYPTAVIVRTTHDTCNKNPSYITWKQSTLAEFEAERKAMESGTTPGTPSTPDTRYKLLTPLPCDNKTPGCENGELKYFDPASNDKENSKLGEYLNIMLRIFIGICAVLAVIMIVMGGIEYMTTELISSKEEGRKRITNAIFGLLLALGAYTLLNTINPDLLNTDLKSLKTATVVVDLGGEGTTPLNEATAPAELRSAGINCPKGGGGAALTAIAQSYIGHSAYDMSKRNTTSGGTAYVDCSSYVSQVYVCAGLGNPGGTTAGIFGGGSTTIVSISADGTMVNDTPLKIGDLLGWRQGENKEKWGHVVMYIGNGQVIDAQGQGGVAVRSLNSDQFKGRIKYVKKI</sequence>
<evidence type="ECO:0000256" key="4">
    <source>
        <dbReference type="ARBA" id="ARBA00022807"/>
    </source>
</evidence>
<dbReference type="PANTHER" id="PTHR47359">
    <property type="entry name" value="PEPTIDOGLYCAN DL-ENDOPEPTIDASE CWLO"/>
    <property type="match status" value="1"/>
</dbReference>
<keyword evidence="5" id="KW-0472">Membrane</keyword>
<dbReference type="GO" id="GO:0006508">
    <property type="term" value="P:proteolysis"/>
    <property type="evidence" value="ECO:0007669"/>
    <property type="project" value="UniProtKB-KW"/>
</dbReference>
<accession>A0A0G1FBD5</accession>
<dbReference type="Gene3D" id="3.90.1720.10">
    <property type="entry name" value="endopeptidase domain like (from Nostoc punctiforme)"/>
    <property type="match status" value="1"/>
</dbReference>
<proteinExistence type="inferred from homology"/>
<reference evidence="8 9" key="1">
    <citation type="journal article" date="2015" name="Nature">
        <title>rRNA introns, odd ribosomes, and small enigmatic genomes across a large radiation of phyla.</title>
        <authorList>
            <person name="Brown C.T."/>
            <person name="Hug L.A."/>
            <person name="Thomas B.C."/>
            <person name="Sharon I."/>
            <person name="Castelle C.J."/>
            <person name="Singh A."/>
            <person name="Wilkins M.J."/>
            <person name="Williams K.H."/>
            <person name="Banfield J.F."/>
        </authorList>
    </citation>
    <scope>NUCLEOTIDE SEQUENCE [LARGE SCALE GENOMIC DNA]</scope>
</reference>
<dbReference type="InterPro" id="IPR038765">
    <property type="entry name" value="Papain-like_cys_pep_sf"/>
</dbReference>
<comment type="similarity">
    <text evidence="1">Belongs to the peptidase C40 family.</text>
</comment>
<dbReference type="STRING" id="1618747.UW02_C0010G0015"/>
<evidence type="ECO:0000256" key="2">
    <source>
        <dbReference type="ARBA" id="ARBA00022670"/>
    </source>
</evidence>
<evidence type="ECO:0000313" key="9">
    <source>
        <dbReference type="Proteomes" id="UP000034751"/>
    </source>
</evidence>
<dbReference type="Pfam" id="PF00877">
    <property type="entry name" value="NLPC_P60"/>
    <property type="match status" value="1"/>
</dbReference>
<name>A0A0G1FBD5_9BACT</name>
<keyword evidence="2" id="KW-0645">Protease</keyword>
<dbReference type="InterPro" id="IPR000064">
    <property type="entry name" value="NLP_P60_dom"/>
</dbReference>
<feature type="transmembrane region" description="Helical" evidence="5">
    <location>
        <begin position="230"/>
        <end position="247"/>
    </location>
</feature>
<keyword evidence="4" id="KW-0788">Thiol protease</keyword>
<dbReference type="AlphaFoldDB" id="A0A0G1FBD5"/>
<dbReference type="PROSITE" id="PS51935">
    <property type="entry name" value="NLPC_P60"/>
    <property type="match status" value="1"/>
</dbReference>
<dbReference type="PANTHER" id="PTHR47359:SF3">
    <property type="entry name" value="NLP_P60 DOMAIN-CONTAINING PROTEIN-RELATED"/>
    <property type="match status" value="1"/>
</dbReference>
<dbReference type="EMBL" id="LCGS01000010">
    <property type="protein sequence ID" value="KKT19413.1"/>
    <property type="molecule type" value="Genomic_DNA"/>
</dbReference>
<evidence type="ECO:0000259" key="7">
    <source>
        <dbReference type="PROSITE" id="PS51935"/>
    </source>
</evidence>
<feature type="chain" id="PRO_5002536948" description="NlpC/P60 domain-containing protein" evidence="6">
    <location>
        <begin position="23"/>
        <end position="438"/>
    </location>
</feature>
<evidence type="ECO:0000256" key="5">
    <source>
        <dbReference type="SAM" id="Phobius"/>
    </source>
</evidence>
<feature type="domain" description="NlpC/P60" evidence="7">
    <location>
        <begin position="298"/>
        <end position="438"/>
    </location>
</feature>
<keyword evidence="3" id="KW-0378">Hydrolase</keyword>
<keyword evidence="5" id="KW-1133">Transmembrane helix</keyword>
<evidence type="ECO:0000256" key="3">
    <source>
        <dbReference type="ARBA" id="ARBA00022801"/>
    </source>
</evidence>
<keyword evidence="5" id="KW-0812">Transmembrane</keyword>
<dbReference type="SUPFAM" id="SSF54001">
    <property type="entry name" value="Cysteine proteinases"/>
    <property type="match status" value="1"/>
</dbReference>
<protein>
    <recommendedName>
        <fullName evidence="7">NlpC/P60 domain-containing protein</fullName>
    </recommendedName>
</protein>
<feature type="transmembrane region" description="Helical" evidence="5">
    <location>
        <begin position="190"/>
        <end position="209"/>
    </location>
</feature>
<comment type="caution">
    <text evidence="8">The sequence shown here is derived from an EMBL/GenBank/DDBJ whole genome shotgun (WGS) entry which is preliminary data.</text>
</comment>
<evidence type="ECO:0000256" key="6">
    <source>
        <dbReference type="SAM" id="SignalP"/>
    </source>
</evidence>
<dbReference type="InterPro" id="IPR051794">
    <property type="entry name" value="PG_Endopeptidase_C40"/>
</dbReference>
<gene>
    <name evidence="8" type="ORF">UW02_C0010G0015</name>
</gene>
<feature type="signal peptide" evidence="6">
    <location>
        <begin position="1"/>
        <end position="22"/>
    </location>
</feature>
<evidence type="ECO:0000256" key="1">
    <source>
        <dbReference type="ARBA" id="ARBA00007074"/>
    </source>
</evidence>
<organism evidence="8 9">
    <name type="scientific">Candidatus Nomurabacteria bacterium GW2011_GWB1_43_7</name>
    <dbReference type="NCBI Taxonomy" id="1618747"/>
    <lineage>
        <taxon>Bacteria</taxon>
        <taxon>Candidatus Nomuraibacteriota</taxon>
    </lineage>
</organism>
<dbReference type="GO" id="GO:0008234">
    <property type="term" value="F:cysteine-type peptidase activity"/>
    <property type="evidence" value="ECO:0007669"/>
    <property type="project" value="UniProtKB-KW"/>
</dbReference>
<evidence type="ECO:0000313" key="8">
    <source>
        <dbReference type="EMBL" id="KKT19413.1"/>
    </source>
</evidence>
<keyword evidence="6" id="KW-0732">Signal</keyword>